<evidence type="ECO:0000313" key="1">
    <source>
        <dbReference type="EMBL" id="TCC54490.1"/>
    </source>
</evidence>
<sequence>MNHHEAWTTVDVAPNILFDRLSDLERLPDFLPWMTALHRTEPPPAESQGPEARLPKQPVHQEVDVAATDPAAGEGEFHREAWIDVVDEDRILRWGAPGPHDYQGELLVDFVADGTSKLTVRLDTAHSGDIDSALERTLATIKTSLEQEQGSVGESEA</sequence>
<name>A0A4R0K552_9ACTN</name>
<dbReference type="Proteomes" id="UP000291144">
    <property type="component" value="Unassembled WGS sequence"/>
</dbReference>
<dbReference type="RefSeq" id="WP_131365290.1">
    <property type="nucleotide sequence ID" value="NZ_SJKB01000019.1"/>
</dbReference>
<reference evidence="1 2" key="1">
    <citation type="submission" date="2019-02" db="EMBL/GenBank/DDBJ databases">
        <title>Kribbella capetownensis sp. nov. and Kribbella speibonae sp. nov., isolated from soil.</title>
        <authorList>
            <person name="Curtis S.M."/>
            <person name="Norton I."/>
            <person name="Everest G.J."/>
            <person name="Meyers P.R."/>
        </authorList>
    </citation>
    <scope>NUCLEOTIDE SEQUENCE [LARGE SCALE GENOMIC DNA]</scope>
    <source>
        <strain evidence="1 2">NRRL B-24813</strain>
    </source>
</reference>
<dbReference type="SUPFAM" id="SSF55961">
    <property type="entry name" value="Bet v1-like"/>
    <property type="match status" value="1"/>
</dbReference>
<dbReference type="OrthoDB" id="5244508at2"/>
<dbReference type="Gene3D" id="3.30.530.20">
    <property type="match status" value="1"/>
</dbReference>
<evidence type="ECO:0000313" key="2">
    <source>
        <dbReference type="Proteomes" id="UP000291144"/>
    </source>
</evidence>
<dbReference type="EMBL" id="SJKB01000019">
    <property type="protein sequence ID" value="TCC54490.1"/>
    <property type="molecule type" value="Genomic_DNA"/>
</dbReference>
<protein>
    <submittedName>
        <fullName evidence="1">SRPBCC family protein</fullName>
    </submittedName>
</protein>
<dbReference type="AlphaFoldDB" id="A0A4R0K552"/>
<gene>
    <name evidence="1" type="ORF">E0H73_39205</name>
</gene>
<comment type="caution">
    <text evidence="1">The sequence shown here is derived from an EMBL/GenBank/DDBJ whole genome shotgun (WGS) entry which is preliminary data.</text>
</comment>
<keyword evidence="2" id="KW-1185">Reference proteome</keyword>
<proteinExistence type="predicted"/>
<organism evidence="1 2">
    <name type="scientific">Kribbella pittospori</name>
    <dbReference type="NCBI Taxonomy" id="722689"/>
    <lineage>
        <taxon>Bacteria</taxon>
        <taxon>Bacillati</taxon>
        <taxon>Actinomycetota</taxon>
        <taxon>Actinomycetes</taxon>
        <taxon>Propionibacteriales</taxon>
        <taxon>Kribbellaceae</taxon>
        <taxon>Kribbella</taxon>
    </lineage>
</organism>
<accession>A0A4R0K552</accession>
<dbReference type="InterPro" id="IPR023393">
    <property type="entry name" value="START-like_dom_sf"/>
</dbReference>